<organism evidence="3 4">
    <name type="scientific">Ditylenchus dipsaci</name>
    <dbReference type="NCBI Taxonomy" id="166011"/>
    <lineage>
        <taxon>Eukaryota</taxon>
        <taxon>Metazoa</taxon>
        <taxon>Ecdysozoa</taxon>
        <taxon>Nematoda</taxon>
        <taxon>Chromadorea</taxon>
        <taxon>Rhabditida</taxon>
        <taxon>Tylenchina</taxon>
        <taxon>Tylenchomorpha</taxon>
        <taxon>Sphaerularioidea</taxon>
        <taxon>Anguinidae</taxon>
        <taxon>Anguininae</taxon>
        <taxon>Ditylenchus</taxon>
    </lineage>
</organism>
<evidence type="ECO:0000259" key="2">
    <source>
        <dbReference type="PROSITE" id="PS50053"/>
    </source>
</evidence>
<dbReference type="SUPFAM" id="SSF54236">
    <property type="entry name" value="Ubiquitin-like"/>
    <property type="match status" value="1"/>
</dbReference>
<dbReference type="Proteomes" id="UP000887574">
    <property type="component" value="Unplaced"/>
</dbReference>
<dbReference type="AlphaFoldDB" id="A0A915D1F1"/>
<feature type="domain" description="Ubiquitin-like" evidence="2">
    <location>
        <begin position="37"/>
        <end position="120"/>
    </location>
</feature>
<accession>A0A915D1F1</accession>
<reference evidence="4" key="1">
    <citation type="submission" date="2022-11" db="UniProtKB">
        <authorList>
            <consortium name="WormBaseParasite"/>
        </authorList>
    </citation>
    <scope>IDENTIFICATION</scope>
</reference>
<keyword evidence="3" id="KW-1185">Reference proteome</keyword>
<sequence length="137" mass="15582">MSFIWSSGTELIKNASCLHRYGRLFRQQGKDRTQRLYRSKVKTRVEFTMEMLASLLAPSPISQHRTPLKCEGRNPGQGGHPAGSAAIDLRRKAARDGRTFSDYSIQKESTLRLVLRLRGGLIEPSLRMSARKYKCDK</sequence>
<evidence type="ECO:0000256" key="1">
    <source>
        <dbReference type="SAM" id="MobiDB-lite"/>
    </source>
</evidence>
<feature type="region of interest" description="Disordered" evidence="1">
    <location>
        <begin position="63"/>
        <end position="84"/>
    </location>
</feature>
<proteinExistence type="predicted"/>
<protein>
    <submittedName>
        <fullName evidence="4">Ubiquitin-like domain-containing protein</fullName>
    </submittedName>
</protein>
<dbReference type="WBParaSite" id="jg14535">
    <property type="protein sequence ID" value="jg14535"/>
    <property type="gene ID" value="jg14535"/>
</dbReference>
<dbReference type="Gene3D" id="3.10.20.90">
    <property type="entry name" value="Phosphatidylinositol 3-kinase Catalytic Subunit, Chain A, domain 1"/>
    <property type="match status" value="1"/>
</dbReference>
<evidence type="ECO:0000313" key="3">
    <source>
        <dbReference type="Proteomes" id="UP000887574"/>
    </source>
</evidence>
<dbReference type="InterPro" id="IPR000626">
    <property type="entry name" value="Ubiquitin-like_dom"/>
</dbReference>
<dbReference type="PROSITE" id="PS50053">
    <property type="entry name" value="UBIQUITIN_2"/>
    <property type="match status" value="1"/>
</dbReference>
<dbReference type="InterPro" id="IPR029071">
    <property type="entry name" value="Ubiquitin-like_domsf"/>
</dbReference>
<name>A0A915D1F1_9BILA</name>
<evidence type="ECO:0000313" key="4">
    <source>
        <dbReference type="WBParaSite" id="jg14535"/>
    </source>
</evidence>